<dbReference type="GO" id="GO:0005524">
    <property type="term" value="F:ATP binding"/>
    <property type="evidence" value="ECO:0007669"/>
    <property type="project" value="UniProtKB-KW"/>
</dbReference>
<dbReference type="InterPro" id="IPR003593">
    <property type="entry name" value="AAA+_ATPase"/>
</dbReference>
<dbReference type="PROSITE" id="PS50893">
    <property type="entry name" value="ABC_TRANSPORTER_2"/>
    <property type="match status" value="1"/>
</dbReference>
<dbReference type="Proteomes" id="UP001501581">
    <property type="component" value="Unassembled WGS sequence"/>
</dbReference>
<evidence type="ECO:0000313" key="7">
    <source>
        <dbReference type="Proteomes" id="UP001501581"/>
    </source>
</evidence>
<dbReference type="PANTHER" id="PTHR43776">
    <property type="entry name" value="TRANSPORT ATP-BINDING PROTEIN"/>
    <property type="match status" value="1"/>
</dbReference>
<evidence type="ECO:0000256" key="4">
    <source>
        <dbReference type="ARBA" id="ARBA00022840"/>
    </source>
</evidence>
<evidence type="ECO:0000256" key="3">
    <source>
        <dbReference type="ARBA" id="ARBA00022741"/>
    </source>
</evidence>
<dbReference type="SUPFAM" id="SSF52540">
    <property type="entry name" value="P-loop containing nucleoside triphosphate hydrolases"/>
    <property type="match status" value="1"/>
</dbReference>
<proteinExistence type="inferred from homology"/>
<evidence type="ECO:0000256" key="2">
    <source>
        <dbReference type="ARBA" id="ARBA00022448"/>
    </source>
</evidence>
<dbReference type="InterPro" id="IPR017871">
    <property type="entry name" value="ABC_transporter-like_CS"/>
</dbReference>
<keyword evidence="7" id="KW-1185">Reference proteome</keyword>
<dbReference type="PROSITE" id="PS00211">
    <property type="entry name" value="ABC_TRANSPORTER_1"/>
    <property type="match status" value="1"/>
</dbReference>
<dbReference type="SMART" id="SM00382">
    <property type="entry name" value="AAA"/>
    <property type="match status" value="1"/>
</dbReference>
<organism evidence="6 7">
    <name type="scientific">Nocardioides dubius</name>
    <dbReference type="NCBI Taxonomy" id="317019"/>
    <lineage>
        <taxon>Bacteria</taxon>
        <taxon>Bacillati</taxon>
        <taxon>Actinomycetota</taxon>
        <taxon>Actinomycetes</taxon>
        <taxon>Propionibacteriales</taxon>
        <taxon>Nocardioidaceae</taxon>
        <taxon>Nocardioides</taxon>
    </lineage>
</organism>
<feature type="domain" description="ABC transporter" evidence="5">
    <location>
        <begin position="6"/>
        <end position="212"/>
    </location>
</feature>
<dbReference type="InterPro" id="IPR050319">
    <property type="entry name" value="ABC_transp_ATP-bind"/>
</dbReference>
<dbReference type="PANTHER" id="PTHR43776:SF7">
    <property type="entry name" value="D,D-DIPEPTIDE TRANSPORT ATP-BINDING PROTEIN DDPF-RELATED"/>
    <property type="match status" value="1"/>
</dbReference>
<keyword evidence="2" id="KW-0813">Transport</keyword>
<gene>
    <name evidence="6" type="ORF">GCM10009668_08510</name>
</gene>
<dbReference type="InterPro" id="IPR027417">
    <property type="entry name" value="P-loop_NTPase"/>
</dbReference>
<sequence>MTPLTLSAEGVCFTHRRRAPWLLEAVSLALGSDEVVGLRGPSGAGKTTLARILAGLLRPQRGTVGFSEPRRRDTSCHRVQLVTQHPVHAMNPRWRIADVLAEPVSALNASADREQILAGLVDPGWLDRFPHEVSGGQLQRVNLARALLADPDFLIADEITASLDAVTQARIWRLLLERARERGIGVLVISHDDALLKVVCDRVLDLGDGGVI</sequence>
<dbReference type="EMBL" id="BAAALG010000003">
    <property type="protein sequence ID" value="GAA1094913.1"/>
    <property type="molecule type" value="Genomic_DNA"/>
</dbReference>
<reference evidence="7" key="1">
    <citation type="journal article" date="2019" name="Int. J. Syst. Evol. Microbiol.">
        <title>The Global Catalogue of Microorganisms (GCM) 10K type strain sequencing project: providing services to taxonomists for standard genome sequencing and annotation.</title>
        <authorList>
            <consortium name="The Broad Institute Genomics Platform"/>
            <consortium name="The Broad Institute Genome Sequencing Center for Infectious Disease"/>
            <person name="Wu L."/>
            <person name="Ma J."/>
        </authorList>
    </citation>
    <scope>NUCLEOTIDE SEQUENCE [LARGE SCALE GENOMIC DNA]</scope>
    <source>
        <strain evidence="7">JCM 13008</strain>
    </source>
</reference>
<accession>A0ABP4E959</accession>
<comment type="similarity">
    <text evidence="1">Belongs to the ABC transporter superfamily.</text>
</comment>
<keyword evidence="4 6" id="KW-0067">ATP-binding</keyword>
<comment type="caution">
    <text evidence="6">The sequence shown here is derived from an EMBL/GenBank/DDBJ whole genome shotgun (WGS) entry which is preliminary data.</text>
</comment>
<name>A0ABP4E959_9ACTN</name>
<evidence type="ECO:0000259" key="5">
    <source>
        <dbReference type="PROSITE" id="PS50893"/>
    </source>
</evidence>
<dbReference type="InterPro" id="IPR003439">
    <property type="entry name" value="ABC_transporter-like_ATP-bd"/>
</dbReference>
<evidence type="ECO:0000256" key="1">
    <source>
        <dbReference type="ARBA" id="ARBA00005417"/>
    </source>
</evidence>
<protein>
    <submittedName>
        <fullName evidence="6">ABC transporter ATP-binding protein</fullName>
    </submittedName>
</protein>
<dbReference type="RefSeq" id="WP_343991711.1">
    <property type="nucleotide sequence ID" value="NZ_BAAALG010000003.1"/>
</dbReference>
<dbReference type="Gene3D" id="3.40.50.300">
    <property type="entry name" value="P-loop containing nucleotide triphosphate hydrolases"/>
    <property type="match status" value="1"/>
</dbReference>
<dbReference type="Pfam" id="PF00005">
    <property type="entry name" value="ABC_tran"/>
    <property type="match status" value="1"/>
</dbReference>
<evidence type="ECO:0000313" key="6">
    <source>
        <dbReference type="EMBL" id="GAA1094913.1"/>
    </source>
</evidence>
<keyword evidence="3" id="KW-0547">Nucleotide-binding</keyword>